<dbReference type="OrthoDB" id="10435554at2759"/>
<sequence>MADQVGFRIPESMAQILAGVMLSKELSISDGSFLASLFLRLPAELWFTLLAFTDYRTLVLLALSCKRMAVVVINTQAFRFAAATEEAEHAKLGHYEYLVQKAYLNLRIVRSKLHCSHHLCPFYMKPIWAWSKNVRRTAERLMEEQKKKNMEAKMLEDGQDAQALQQEEEKCEMSRVRIRTQTDNQIHNQLQRLFQPGSLKR</sequence>
<dbReference type="InterPro" id="IPR036047">
    <property type="entry name" value="F-box-like_dom_sf"/>
</dbReference>
<keyword evidence="1" id="KW-0175">Coiled coil</keyword>
<dbReference type="VEuPathDB" id="FungiDB:G647_00653"/>
<comment type="caution">
    <text evidence="3">The sequence shown here is derived from an EMBL/GenBank/DDBJ whole genome shotgun (WGS) entry which is preliminary data.</text>
</comment>
<dbReference type="InterPro" id="IPR001810">
    <property type="entry name" value="F-box_dom"/>
</dbReference>
<dbReference type="Proteomes" id="UP000094526">
    <property type="component" value="Unassembled WGS sequence"/>
</dbReference>
<evidence type="ECO:0000313" key="3">
    <source>
        <dbReference type="EMBL" id="OCT53713.1"/>
    </source>
</evidence>
<evidence type="ECO:0000313" key="4">
    <source>
        <dbReference type="Proteomes" id="UP000094526"/>
    </source>
</evidence>
<organism evidence="3 4">
    <name type="scientific">Cladophialophora carrionii</name>
    <dbReference type="NCBI Taxonomy" id="86049"/>
    <lineage>
        <taxon>Eukaryota</taxon>
        <taxon>Fungi</taxon>
        <taxon>Dikarya</taxon>
        <taxon>Ascomycota</taxon>
        <taxon>Pezizomycotina</taxon>
        <taxon>Eurotiomycetes</taxon>
        <taxon>Chaetothyriomycetidae</taxon>
        <taxon>Chaetothyriales</taxon>
        <taxon>Herpotrichiellaceae</taxon>
        <taxon>Cladophialophora</taxon>
    </lineage>
</organism>
<dbReference type="AlphaFoldDB" id="A0A1C1CYU0"/>
<gene>
    <name evidence="3" type="ORF">CLCR_10815</name>
</gene>
<dbReference type="EMBL" id="LGRB01000008">
    <property type="protein sequence ID" value="OCT53713.1"/>
    <property type="molecule type" value="Genomic_DNA"/>
</dbReference>
<accession>A0A1C1CYU0</accession>
<reference evidence="4" key="1">
    <citation type="submission" date="2015-07" db="EMBL/GenBank/DDBJ databases">
        <authorList>
            <person name="Teixeira M.M."/>
            <person name="Souza R.C."/>
            <person name="Almeida L.G."/>
            <person name="Vicente V.A."/>
            <person name="de Hoog S."/>
            <person name="Bocca A.L."/>
            <person name="de Almeida S.R."/>
            <person name="Vasconcelos A.T."/>
            <person name="Felipe M.S."/>
        </authorList>
    </citation>
    <scope>NUCLEOTIDE SEQUENCE [LARGE SCALE GENOMIC DNA]</scope>
    <source>
        <strain evidence="4">KSF</strain>
    </source>
</reference>
<evidence type="ECO:0000259" key="2">
    <source>
        <dbReference type="PROSITE" id="PS50181"/>
    </source>
</evidence>
<name>A0A1C1CYU0_9EURO</name>
<proteinExistence type="predicted"/>
<evidence type="ECO:0000256" key="1">
    <source>
        <dbReference type="SAM" id="Coils"/>
    </source>
</evidence>
<feature type="coiled-coil region" evidence="1">
    <location>
        <begin position="135"/>
        <end position="167"/>
    </location>
</feature>
<dbReference type="PROSITE" id="PS50181">
    <property type="entry name" value="FBOX"/>
    <property type="match status" value="1"/>
</dbReference>
<protein>
    <recommendedName>
        <fullName evidence="2">F-box domain-containing protein</fullName>
    </recommendedName>
</protein>
<dbReference type="SUPFAM" id="SSF81383">
    <property type="entry name" value="F-box domain"/>
    <property type="match status" value="1"/>
</dbReference>
<dbReference type="VEuPathDB" id="FungiDB:CLCR_10815"/>
<feature type="domain" description="F-box" evidence="2">
    <location>
        <begin position="35"/>
        <end position="81"/>
    </location>
</feature>
<keyword evidence="4" id="KW-1185">Reference proteome</keyword>